<dbReference type="Pfam" id="PF00196">
    <property type="entry name" value="GerE"/>
    <property type="match status" value="1"/>
</dbReference>
<evidence type="ECO:0000256" key="2">
    <source>
        <dbReference type="ARBA" id="ARBA00023015"/>
    </source>
</evidence>
<dbReference type="Pfam" id="PF00072">
    <property type="entry name" value="Response_reg"/>
    <property type="match status" value="1"/>
</dbReference>
<keyword evidence="3 7" id="KW-0238">DNA-binding</keyword>
<dbReference type="CDD" id="cd06170">
    <property type="entry name" value="LuxR_C_like"/>
    <property type="match status" value="1"/>
</dbReference>
<dbReference type="RefSeq" id="WP_338601097.1">
    <property type="nucleotide sequence ID" value="NZ_AP028679.1"/>
</dbReference>
<dbReference type="PANTHER" id="PTHR43214">
    <property type="entry name" value="TWO-COMPONENT RESPONSE REGULATOR"/>
    <property type="match status" value="1"/>
</dbReference>
<evidence type="ECO:0000256" key="1">
    <source>
        <dbReference type="ARBA" id="ARBA00022553"/>
    </source>
</evidence>
<dbReference type="KEGG" id="dmp:FAK_30100"/>
<keyword evidence="4" id="KW-0804">Transcription</keyword>
<feature type="domain" description="Response regulatory" evidence="6">
    <location>
        <begin position="3"/>
        <end position="116"/>
    </location>
</feature>
<gene>
    <name evidence="7" type="ORF">FAK_30100</name>
</gene>
<dbReference type="EMBL" id="AP028679">
    <property type="protein sequence ID" value="BEQ15944.1"/>
    <property type="molecule type" value="Genomic_DNA"/>
</dbReference>
<evidence type="ECO:0000313" key="7">
    <source>
        <dbReference type="EMBL" id="BEQ15944.1"/>
    </source>
</evidence>
<feature type="domain" description="HTH luxR-type" evidence="5">
    <location>
        <begin position="151"/>
        <end position="208"/>
    </location>
</feature>
<evidence type="ECO:0000259" key="6">
    <source>
        <dbReference type="SMART" id="SM00448"/>
    </source>
</evidence>
<protein>
    <submittedName>
        <fullName evidence="7">DNA-binding response regulator</fullName>
    </submittedName>
</protein>
<dbReference type="CDD" id="cd17535">
    <property type="entry name" value="REC_NarL-like"/>
    <property type="match status" value="1"/>
</dbReference>
<dbReference type="PRINTS" id="PR00038">
    <property type="entry name" value="HTHLUXR"/>
</dbReference>
<dbReference type="GO" id="GO:0006355">
    <property type="term" value="P:regulation of DNA-templated transcription"/>
    <property type="evidence" value="ECO:0007669"/>
    <property type="project" value="InterPro"/>
</dbReference>
<dbReference type="SMART" id="SM00448">
    <property type="entry name" value="REC"/>
    <property type="match status" value="1"/>
</dbReference>
<dbReference type="Proteomes" id="UP001366166">
    <property type="component" value="Chromosome"/>
</dbReference>
<organism evidence="7 8">
    <name type="scientific">Desulfoferula mesophila</name>
    <dbReference type="NCBI Taxonomy" id="3058419"/>
    <lineage>
        <taxon>Bacteria</taxon>
        <taxon>Pseudomonadati</taxon>
        <taxon>Thermodesulfobacteriota</taxon>
        <taxon>Desulfarculia</taxon>
        <taxon>Desulfarculales</taxon>
        <taxon>Desulfarculaceae</taxon>
        <taxon>Desulfoferula</taxon>
    </lineage>
</organism>
<dbReference type="SMART" id="SM00421">
    <property type="entry name" value="HTH_LUXR"/>
    <property type="match status" value="1"/>
</dbReference>
<accession>A0AAU9ELB4</accession>
<dbReference type="SUPFAM" id="SSF52172">
    <property type="entry name" value="CheY-like"/>
    <property type="match status" value="1"/>
</dbReference>
<dbReference type="InterPro" id="IPR001789">
    <property type="entry name" value="Sig_transdc_resp-reg_receiver"/>
</dbReference>
<reference evidence="8" key="1">
    <citation type="journal article" date="2023" name="Arch. Microbiol.">
        <title>Desulfoferula mesophilus gen. nov. sp. nov., a mesophilic sulfate-reducing bacterium isolated from a brackish lake sediment.</title>
        <authorList>
            <person name="Watanabe T."/>
            <person name="Yabe T."/>
            <person name="Tsuji J.M."/>
            <person name="Fukui M."/>
        </authorList>
    </citation>
    <scope>NUCLEOTIDE SEQUENCE [LARGE SCALE GENOMIC DNA]</scope>
    <source>
        <strain evidence="8">12FAK</strain>
    </source>
</reference>
<proteinExistence type="predicted"/>
<evidence type="ECO:0000259" key="5">
    <source>
        <dbReference type="SMART" id="SM00421"/>
    </source>
</evidence>
<dbReference type="GO" id="GO:0000160">
    <property type="term" value="P:phosphorelay signal transduction system"/>
    <property type="evidence" value="ECO:0007669"/>
    <property type="project" value="InterPro"/>
</dbReference>
<keyword evidence="1" id="KW-0597">Phosphoprotein</keyword>
<dbReference type="InterPro" id="IPR039420">
    <property type="entry name" value="WalR-like"/>
</dbReference>
<name>A0AAU9ELB4_9BACT</name>
<dbReference type="GO" id="GO:0003677">
    <property type="term" value="F:DNA binding"/>
    <property type="evidence" value="ECO:0007669"/>
    <property type="project" value="UniProtKB-KW"/>
</dbReference>
<dbReference type="Gene3D" id="3.40.50.2300">
    <property type="match status" value="1"/>
</dbReference>
<dbReference type="InterPro" id="IPR011006">
    <property type="entry name" value="CheY-like_superfamily"/>
</dbReference>
<keyword evidence="8" id="KW-1185">Reference proteome</keyword>
<evidence type="ECO:0000256" key="3">
    <source>
        <dbReference type="ARBA" id="ARBA00023125"/>
    </source>
</evidence>
<keyword evidence="2" id="KW-0805">Transcription regulation</keyword>
<evidence type="ECO:0000256" key="4">
    <source>
        <dbReference type="ARBA" id="ARBA00023163"/>
    </source>
</evidence>
<dbReference type="PANTHER" id="PTHR43214:SF41">
    <property type="entry name" value="NITRATE_NITRITE RESPONSE REGULATOR PROTEIN NARP"/>
    <property type="match status" value="1"/>
</dbReference>
<evidence type="ECO:0000313" key="8">
    <source>
        <dbReference type="Proteomes" id="UP001366166"/>
    </source>
</evidence>
<sequence>MNLRLLLVDDHKLMRQGLRSLLEPQPDLTVVDEADDGAGALRICQSLKPDIVLMDIALPDMNGIEATRRIRQACPHTKVIGLSVHRDRQYVEGMLKAGASGYLPKDSGLGELLNAIKAVSQGHTYLSPQVTGTLVRGYIQEDDDQARQKAASPLSQREKEVLQLLSKGMTRSQIADALNLSPRTVETHRRRIMEKLDLSSTAALIKFSIREGITSLGD</sequence>
<dbReference type="InterPro" id="IPR000792">
    <property type="entry name" value="Tscrpt_reg_LuxR_C"/>
</dbReference>
<dbReference type="InterPro" id="IPR016032">
    <property type="entry name" value="Sig_transdc_resp-reg_C-effctor"/>
</dbReference>
<dbReference type="InterPro" id="IPR058245">
    <property type="entry name" value="NreC/VraR/RcsB-like_REC"/>
</dbReference>
<dbReference type="AlphaFoldDB" id="A0AAU9ELB4"/>
<dbReference type="SUPFAM" id="SSF46894">
    <property type="entry name" value="C-terminal effector domain of the bipartite response regulators"/>
    <property type="match status" value="1"/>
</dbReference>